<dbReference type="AlphaFoldDB" id="A0A6A7BYE4"/>
<accession>A0A6A7BYE4</accession>
<proteinExistence type="predicted"/>
<gene>
    <name evidence="1" type="ORF">K470DRAFT_258580</name>
</gene>
<dbReference type="EMBL" id="MU005989">
    <property type="protein sequence ID" value="KAF2859729.1"/>
    <property type="molecule type" value="Genomic_DNA"/>
</dbReference>
<keyword evidence="2" id="KW-1185">Reference proteome</keyword>
<evidence type="ECO:0000313" key="2">
    <source>
        <dbReference type="Proteomes" id="UP000799421"/>
    </source>
</evidence>
<name>A0A6A7BYE4_9PEZI</name>
<protein>
    <submittedName>
        <fullName evidence="1">Uncharacterized protein</fullName>
    </submittedName>
</protein>
<organism evidence="1 2">
    <name type="scientific">Piedraia hortae CBS 480.64</name>
    <dbReference type="NCBI Taxonomy" id="1314780"/>
    <lineage>
        <taxon>Eukaryota</taxon>
        <taxon>Fungi</taxon>
        <taxon>Dikarya</taxon>
        <taxon>Ascomycota</taxon>
        <taxon>Pezizomycotina</taxon>
        <taxon>Dothideomycetes</taxon>
        <taxon>Dothideomycetidae</taxon>
        <taxon>Capnodiales</taxon>
        <taxon>Piedraiaceae</taxon>
        <taxon>Piedraia</taxon>
    </lineage>
</organism>
<dbReference type="Proteomes" id="UP000799421">
    <property type="component" value="Unassembled WGS sequence"/>
</dbReference>
<evidence type="ECO:0000313" key="1">
    <source>
        <dbReference type="EMBL" id="KAF2859729.1"/>
    </source>
</evidence>
<sequence>MSWRNHWARYATKGYRNYGTYSSGRVESTASSLQRYLDNRLGDLWKLYESILKTVKVGETTFHQKCAVENRRAYTAIETIPCLKPLSHRIARKPIKKVHKQHRMALDELKAIETHGERRRSTCMGQFRRQRDLSCRHEILNVLETAADDGTEPTLSTDQIGFHWHLEAALVVRAP</sequence>
<reference evidence="1" key="1">
    <citation type="journal article" date="2020" name="Stud. Mycol.">
        <title>101 Dothideomycetes genomes: a test case for predicting lifestyles and emergence of pathogens.</title>
        <authorList>
            <person name="Haridas S."/>
            <person name="Albert R."/>
            <person name="Binder M."/>
            <person name="Bloem J."/>
            <person name="Labutti K."/>
            <person name="Salamov A."/>
            <person name="Andreopoulos B."/>
            <person name="Baker S."/>
            <person name="Barry K."/>
            <person name="Bills G."/>
            <person name="Bluhm B."/>
            <person name="Cannon C."/>
            <person name="Castanera R."/>
            <person name="Culley D."/>
            <person name="Daum C."/>
            <person name="Ezra D."/>
            <person name="Gonzalez J."/>
            <person name="Henrissat B."/>
            <person name="Kuo A."/>
            <person name="Liang C."/>
            <person name="Lipzen A."/>
            <person name="Lutzoni F."/>
            <person name="Magnuson J."/>
            <person name="Mondo S."/>
            <person name="Nolan M."/>
            <person name="Ohm R."/>
            <person name="Pangilinan J."/>
            <person name="Park H.-J."/>
            <person name="Ramirez L."/>
            <person name="Alfaro M."/>
            <person name="Sun H."/>
            <person name="Tritt A."/>
            <person name="Yoshinaga Y."/>
            <person name="Zwiers L.-H."/>
            <person name="Turgeon B."/>
            <person name="Goodwin S."/>
            <person name="Spatafora J."/>
            <person name="Crous P."/>
            <person name="Grigoriev I."/>
        </authorList>
    </citation>
    <scope>NUCLEOTIDE SEQUENCE</scope>
    <source>
        <strain evidence="1">CBS 480.64</strain>
    </source>
</reference>